<protein>
    <submittedName>
        <fullName evidence="2">Uncharacterized protein</fullName>
    </submittedName>
</protein>
<organism evidence="2 3">
    <name type="scientific">Stylosanthes scabra</name>
    <dbReference type="NCBI Taxonomy" id="79078"/>
    <lineage>
        <taxon>Eukaryota</taxon>
        <taxon>Viridiplantae</taxon>
        <taxon>Streptophyta</taxon>
        <taxon>Embryophyta</taxon>
        <taxon>Tracheophyta</taxon>
        <taxon>Spermatophyta</taxon>
        <taxon>Magnoliopsida</taxon>
        <taxon>eudicotyledons</taxon>
        <taxon>Gunneridae</taxon>
        <taxon>Pentapetalae</taxon>
        <taxon>rosids</taxon>
        <taxon>fabids</taxon>
        <taxon>Fabales</taxon>
        <taxon>Fabaceae</taxon>
        <taxon>Papilionoideae</taxon>
        <taxon>50 kb inversion clade</taxon>
        <taxon>dalbergioids sensu lato</taxon>
        <taxon>Dalbergieae</taxon>
        <taxon>Pterocarpus clade</taxon>
        <taxon>Stylosanthes</taxon>
    </lineage>
</organism>
<feature type="region of interest" description="Disordered" evidence="1">
    <location>
        <begin position="126"/>
        <end position="152"/>
    </location>
</feature>
<proteinExistence type="predicted"/>
<evidence type="ECO:0000313" key="3">
    <source>
        <dbReference type="Proteomes" id="UP001341840"/>
    </source>
</evidence>
<reference evidence="2 3" key="1">
    <citation type="journal article" date="2023" name="Plants (Basel)">
        <title>Bridging the Gap: Combining Genomics and Transcriptomics Approaches to Understand Stylosanthes scabra, an Orphan Legume from the Brazilian Caatinga.</title>
        <authorList>
            <person name="Ferreira-Neto J.R.C."/>
            <person name="da Silva M.D."/>
            <person name="Binneck E."/>
            <person name="de Melo N.F."/>
            <person name="da Silva R.H."/>
            <person name="de Melo A.L.T.M."/>
            <person name="Pandolfi V."/>
            <person name="Bustamante F.O."/>
            <person name="Brasileiro-Vidal A.C."/>
            <person name="Benko-Iseppon A.M."/>
        </authorList>
    </citation>
    <scope>NUCLEOTIDE SEQUENCE [LARGE SCALE GENOMIC DNA]</scope>
    <source>
        <tissue evidence="2">Leaves</tissue>
    </source>
</reference>
<name>A0ABU6YDY6_9FABA</name>
<feature type="compositionally biased region" description="Basic and acidic residues" evidence="1">
    <location>
        <begin position="126"/>
        <end position="140"/>
    </location>
</feature>
<comment type="caution">
    <text evidence="2">The sequence shown here is derived from an EMBL/GenBank/DDBJ whole genome shotgun (WGS) entry which is preliminary data.</text>
</comment>
<evidence type="ECO:0000256" key="1">
    <source>
        <dbReference type="SAM" id="MobiDB-lite"/>
    </source>
</evidence>
<keyword evidence="3" id="KW-1185">Reference proteome</keyword>
<dbReference type="EMBL" id="JASCZI010241889">
    <property type="protein sequence ID" value="MED6208095.1"/>
    <property type="molecule type" value="Genomic_DNA"/>
</dbReference>
<gene>
    <name evidence="2" type="ORF">PIB30_041802</name>
</gene>
<sequence length="189" mass="22110">MDLQPKIEPASSTSHESFNDMSISELVSDLRANCDKVEEVFFARDAKHKAEIGSLVVKYELERLQRLHIEDELKKKQQQYLNLERKLLDDSNVIAALRFRCSELEEEKKKNMETIQKKLKDENRRLEKEKRNADAEKHLNEMAAVPDSSLSKKRKKGVEHSMHGSLELYFHVWICVLWLDSLIIGTIKF</sequence>
<evidence type="ECO:0000313" key="2">
    <source>
        <dbReference type="EMBL" id="MED6208095.1"/>
    </source>
</evidence>
<dbReference type="Proteomes" id="UP001341840">
    <property type="component" value="Unassembled WGS sequence"/>
</dbReference>
<accession>A0ABU6YDY6</accession>